<comment type="caution">
    <text evidence="1">The sequence shown here is derived from an EMBL/GenBank/DDBJ whole genome shotgun (WGS) entry which is preliminary data.</text>
</comment>
<dbReference type="Proteomes" id="UP000472827">
    <property type="component" value="Unassembled WGS sequence"/>
</dbReference>
<reference evidence="1 2" key="1">
    <citation type="submission" date="2020-02" db="EMBL/GenBank/DDBJ databases">
        <title>Genome sequencing of Aeromonas rivipollensis.</title>
        <authorList>
            <person name="Fono-Tamo Ubani E.K."/>
            <person name="Lekota K.E."/>
        </authorList>
    </citation>
    <scope>NUCLEOTIDE SEQUENCE [LARGE SCALE GENOMIC DNA]</scope>
    <source>
        <strain evidence="1 2">G78</strain>
    </source>
</reference>
<dbReference type="EMBL" id="JAAILA010000012">
    <property type="protein sequence ID" value="NEX88897.1"/>
    <property type="molecule type" value="Genomic_DNA"/>
</dbReference>
<accession>A0ABX0D635</accession>
<organism evidence="1 2">
    <name type="scientific">Aeromonas rivipollensis</name>
    <dbReference type="NCBI Taxonomy" id="948519"/>
    <lineage>
        <taxon>Bacteria</taxon>
        <taxon>Pseudomonadati</taxon>
        <taxon>Pseudomonadota</taxon>
        <taxon>Gammaproteobacteria</taxon>
        <taxon>Aeromonadales</taxon>
        <taxon>Aeromonadaceae</taxon>
        <taxon>Aeromonas</taxon>
    </lineage>
</organism>
<protein>
    <submittedName>
        <fullName evidence="1">Uncharacterized protein</fullName>
    </submittedName>
</protein>
<sequence length="156" mass="17831">MTKTEQQQAAIEVLSNRQSVAEWLNEWQPTHEEFEALVARLTSVYEDFHNEKKKADIENLLQLMKSKGISPQDLIPNTSPKPKQKSESEKLKIMYVTKTGEVQTTLIGAKGRVADAEVSEFLSYAKDIGLSRSQIAAMSDEEWTTKFTEYMKKMKK</sequence>
<evidence type="ECO:0000313" key="2">
    <source>
        <dbReference type="Proteomes" id="UP000472827"/>
    </source>
</evidence>
<evidence type="ECO:0000313" key="1">
    <source>
        <dbReference type="EMBL" id="NEX88897.1"/>
    </source>
</evidence>
<dbReference type="RefSeq" id="WP_163136770.1">
    <property type="nucleotide sequence ID" value="NZ_CP144176.1"/>
</dbReference>
<name>A0ABX0D635_9GAMM</name>
<gene>
    <name evidence="1" type="ORF">G4923_09290</name>
</gene>
<keyword evidence="2" id="KW-1185">Reference proteome</keyword>
<proteinExistence type="predicted"/>